<gene>
    <name evidence="3" type="ORF">SAMN05192558_107330</name>
</gene>
<evidence type="ECO:0000313" key="3">
    <source>
        <dbReference type="EMBL" id="SDP25280.1"/>
    </source>
</evidence>
<evidence type="ECO:0000256" key="1">
    <source>
        <dbReference type="SAM" id="MobiDB-lite"/>
    </source>
</evidence>
<keyword evidence="2" id="KW-0812">Transmembrane</keyword>
<proteinExistence type="predicted"/>
<dbReference type="STRING" id="504798.SAMN05421871_104329"/>
<dbReference type="Proteomes" id="UP000199651">
    <property type="component" value="Unassembled WGS sequence"/>
</dbReference>
<keyword evidence="2" id="KW-1133">Transmembrane helix</keyword>
<reference evidence="4" key="1">
    <citation type="submission" date="2016-10" db="EMBL/GenBank/DDBJ databases">
        <authorList>
            <person name="Varghese N."/>
            <person name="Submissions S."/>
        </authorList>
    </citation>
    <scope>NUCLEOTIDE SEQUENCE [LARGE SCALE GENOMIC DNA]</scope>
    <source>
        <strain evidence="4">IBRC-M 10655</strain>
    </source>
</reference>
<feature type="region of interest" description="Disordered" evidence="1">
    <location>
        <begin position="1"/>
        <end position="34"/>
    </location>
</feature>
<dbReference type="AlphaFoldDB" id="A0A1H0R766"/>
<name>A0A1H0R766_9PSEU</name>
<keyword evidence="4" id="KW-1185">Reference proteome</keyword>
<protein>
    <submittedName>
        <fullName evidence="3">Uncharacterized protein</fullName>
    </submittedName>
</protein>
<organism evidence="3 4">
    <name type="scientific">Actinokineospora alba</name>
    <dbReference type="NCBI Taxonomy" id="504798"/>
    <lineage>
        <taxon>Bacteria</taxon>
        <taxon>Bacillati</taxon>
        <taxon>Actinomycetota</taxon>
        <taxon>Actinomycetes</taxon>
        <taxon>Pseudonocardiales</taxon>
        <taxon>Pseudonocardiaceae</taxon>
        <taxon>Actinokineospora</taxon>
    </lineage>
</organism>
<feature type="transmembrane region" description="Helical" evidence="2">
    <location>
        <begin position="44"/>
        <end position="70"/>
    </location>
</feature>
<evidence type="ECO:0000256" key="2">
    <source>
        <dbReference type="SAM" id="Phobius"/>
    </source>
</evidence>
<accession>A0A1H0R766</accession>
<sequence length="91" mass="9342">MSDRQAESVVSQEFTAEDHVAGGDGQALPEPGRGLRRLRPTVSFGLRAAALAGLVVTAGAATAVGFSGIFDDPANLASWPTSTTCCPEKPK</sequence>
<evidence type="ECO:0000313" key="4">
    <source>
        <dbReference type="Proteomes" id="UP000199651"/>
    </source>
</evidence>
<keyword evidence="2" id="KW-0472">Membrane</keyword>
<dbReference type="EMBL" id="FNJB01000007">
    <property type="protein sequence ID" value="SDP25280.1"/>
    <property type="molecule type" value="Genomic_DNA"/>
</dbReference>